<dbReference type="RefSeq" id="WP_281834632.1">
    <property type="nucleotide sequence ID" value="NZ_BSDY01000005.1"/>
</dbReference>
<organism evidence="3 4">
    <name type="scientific">Propionigenium maris DSM 9537</name>
    <dbReference type="NCBI Taxonomy" id="1123000"/>
    <lineage>
        <taxon>Bacteria</taxon>
        <taxon>Fusobacteriati</taxon>
        <taxon>Fusobacteriota</taxon>
        <taxon>Fusobacteriia</taxon>
        <taxon>Fusobacteriales</taxon>
        <taxon>Fusobacteriaceae</taxon>
        <taxon>Propionigenium</taxon>
    </lineage>
</organism>
<comment type="caution">
    <text evidence="3">The sequence shown here is derived from an EMBL/GenBank/DDBJ whole genome shotgun (WGS) entry which is preliminary data.</text>
</comment>
<feature type="coiled-coil region" evidence="1">
    <location>
        <begin position="42"/>
        <end position="91"/>
    </location>
</feature>
<keyword evidence="2" id="KW-0472">Membrane</keyword>
<evidence type="ECO:0000256" key="2">
    <source>
        <dbReference type="SAM" id="Phobius"/>
    </source>
</evidence>
<feature type="transmembrane region" description="Helical" evidence="2">
    <location>
        <begin position="16"/>
        <end position="35"/>
    </location>
</feature>
<protein>
    <submittedName>
        <fullName evidence="3">Uncharacterized protein</fullName>
    </submittedName>
</protein>
<proteinExistence type="predicted"/>
<dbReference type="AlphaFoldDB" id="A0A9W6LMQ0"/>
<name>A0A9W6LMQ0_9FUSO</name>
<reference evidence="3" key="1">
    <citation type="submission" date="2022-12" db="EMBL/GenBank/DDBJ databases">
        <title>Reference genome sequencing for broad-spectrum identification of bacterial and archaeal isolates by mass spectrometry.</title>
        <authorList>
            <person name="Sekiguchi Y."/>
            <person name="Tourlousse D.M."/>
        </authorList>
    </citation>
    <scope>NUCLEOTIDE SEQUENCE</scope>
    <source>
        <strain evidence="3">10succ1</strain>
    </source>
</reference>
<dbReference type="Proteomes" id="UP001144471">
    <property type="component" value="Unassembled WGS sequence"/>
</dbReference>
<keyword evidence="2" id="KW-0812">Transmembrane</keyword>
<keyword evidence="2" id="KW-1133">Transmembrane helix</keyword>
<gene>
    <name evidence="3" type="ORF">PM10SUCC1_13760</name>
</gene>
<sequence>MNKVLRFSKFDTRKRLIQYSLTILILLLLSFYIFNKANAIIRERRVERIQKYTAELSTLKEDKEENLRQIEREYDEKIQKLQIKIDTLREKVDMN</sequence>
<evidence type="ECO:0000313" key="4">
    <source>
        <dbReference type="Proteomes" id="UP001144471"/>
    </source>
</evidence>
<keyword evidence="1" id="KW-0175">Coiled coil</keyword>
<evidence type="ECO:0000313" key="3">
    <source>
        <dbReference type="EMBL" id="GLI55862.1"/>
    </source>
</evidence>
<accession>A0A9W6LMQ0</accession>
<keyword evidence="4" id="KW-1185">Reference proteome</keyword>
<dbReference type="EMBL" id="BSDY01000005">
    <property type="protein sequence ID" value="GLI55862.1"/>
    <property type="molecule type" value="Genomic_DNA"/>
</dbReference>
<evidence type="ECO:0000256" key="1">
    <source>
        <dbReference type="SAM" id="Coils"/>
    </source>
</evidence>